<keyword evidence="2" id="KW-0808">Transferase</keyword>
<gene>
    <name evidence="2" type="ORF">HNR37_002195</name>
</gene>
<dbReference type="InterPro" id="IPR001173">
    <property type="entry name" value="Glyco_trans_2-like"/>
</dbReference>
<accession>A0A7W8DI04</accession>
<dbReference type="AlphaFoldDB" id="A0A7W8DI04"/>
<comment type="caution">
    <text evidence="2">The sequence shown here is derived from an EMBL/GenBank/DDBJ whole genome shotgun (WGS) entry which is preliminary data.</text>
</comment>
<organism evidence="2 3">
    <name type="scientific">Desulfurispira natronophila</name>
    <dbReference type="NCBI Taxonomy" id="682562"/>
    <lineage>
        <taxon>Bacteria</taxon>
        <taxon>Pseudomonadati</taxon>
        <taxon>Chrysiogenota</taxon>
        <taxon>Chrysiogenia</taxon>
        <taxon>Chrysiogenales</taxon>
        <taxon>Chrysiogenaceae</taxon>
        <taxon>Desulfurispira</taxon>
    </lineage>
</organism>
<dbReference type="Proteomes" id="UP000528322">
    <property type="component" value="Unassembled WGS sequence"/>
</dbReference>
<sequence length="249" mass="28321">MDNMGLVSIIMPCHNSEKYISLALRSVQNQTYPSWELIVVDDCSTDGTVEIITDFARSDSRIRLISLADKSGPAVARNAAIEASAGRYIAFLDSDDVWLPEKLQKQIQLMQENNVSVSYSAYYTVDEKGERTGVRNQPSTIRYRDLLCSNFIGNLTGIYDAAALGKTYFKKVHHEDYALWLDLLKKTDRAMGVAEPLAEYRVQSSSLSSNKIKSMLWTWKIYRDVEGLSLYKSVRCYVSYLKHAILKRF</sequence>
<dbReference type="RefSeq" id="WP_183734121.1">
    <property type="nucleotide sequence ID" value="NZ_JACHID010000018.1"/>
</dbReference>
<dbReference type="CDD" id="cd00761">
    <property type="entry name" value="Glyco_tranf_GTA_type"/>
    <property type="match status" value="1"/>
</dbReference>
<evidence type="ECO:0000313" key="2">
    <source>
        <dbReference type="EMBL" id="MBB5022848.1"/>
    </source>
</evidence>
<dbReference type="GO" id="GO:0016758">
    <property type="term" value="F:hexosyltransferase activity"/>
    <property type="evidence" value="ECO:0007669"/>
    <property type="project" value="UniProtKB-ARBA"/>
</dbReference>
<proteinExistence type="predicted"/>
<feature type="domain" description="Glycosyltransferase 2-like" evidence="1">
    <location>
        <begin position="8"/>
        <end position="160"/>
    </location>
</feature>
<name>A0A7W8DI04_9BACT</name>
<dbReference type="Gene3D" id="3.90.550.10">
    <property type="entry name" value="Spore Coat Polysaccharide Biosynthesis Protein SpsA, Chain A"/>
    <property type="match status" value="1"/>
</dbReference>
<dbReference type="InterPro" id="IPR029044">
    <property type="entry name" value="Nucleotide-diphossugar_trans"/>
</dbReference>
<evidence type="ECO:0000259" key="1">
    <source>
        <dbReference type="Pfam" id="PF00535"/>
    </source>
</evidence>
<dbReference type="PANTHER" id="PTHR22916">
    <property type="entry name" value="GLYCOSYLTRANSFERASE"/>
    <property type="match status" value="1"/>
</dbReference>
<dbReference type="EMBL" id="JACHID010000018">
    <property type="protein sequence ID" value="MBB5022848.1"/>
    <property type="molecule type" value="Genomic_DNA"/>
</dbReference>
<reference evidence="2 3" key="1">
    <citation type="submission" date="2020-08" db="EMBL/GenBank/DDBJ databases">
        <title>Genomic Encyclopedia of Type Strains, Phase IV (KMG-IV): sequencing the most valuable type-strain genomes for metagenomic binning, comparative biology and taxonomic classification.</title>
        <authorList>
            <person name="Goeker M."/>
        </authorList>
    </citation>
    <scope>NUCLEOTIDE SEQUENCE [LARGE SCALE GENOMIC DNA]</scope>
    <source>
        <strain evidence="2 3">DSM 22071</strain>
    </source>
</reference>
<dbReference type="Pfam" id="PF00535">
    <property type="entry name" value="Glycos_transf_2"/>
    <property type="match status" value="1"/>
</dbReference>
<keyword evidence="3" id="KW-1185">Reference proteome</keyword>
<evidence type="ECO:0000313" key="3">
    <source>
        <dbReference type="Proteomes" id="UP000528322"/>
    </source>
</evidence>
<dbReference type="SUPFAM" id="SSF53448">
    <property type="entry name" value="Nucleotide-diphospho-sugar transferases"/>
    <property type="match status" value="1"/>
</dbReference>
<dbReference type="PANTHER" id="PTHR22916:SF3">
    <property type="entry name" value="UDP-GLCNAC:BETAGAL BETA-1,3-N-ACETYLGLUCOSAMINYLTRANSFERASE-LIKE PROTEIN 1"/>
    <property type="match status" value="1"/>
</dbReference>
<protein>
    <submittedName>
        <fullName evidence="2">Glycosyltransferase involved in cell wall biosynthesis</fullName>
    </submittedName>
</protein>